<dbReference type="AlphaFoldDB" id="A0A4R4VAV9"/>
<comment type="caution">
    <text evidence="2">The sequence shown here is derived from an EMBL/GenBank/DDBJ whole genome shotgun (WGS) entry which is preliminary data.</text>
</comment>
<sequence length="144" mass="15242">MSINGRMFMRMLTGIAAGVITAAMLTVGSAGAAAATPGDAAVTDEAVVTPDVGTKDVERKKFDCKTPKGKKLSVSWGTGTNISTTIYFNNHCNQKRTIQTWVDGAGLPEPVKSKCLTVNPKTKGDKKFSTFGRTVVKVTSPKKC</sequence>
<reference evidence="2 3" key="1">
    <citation type="submission" date="2019-03" db="EMBL/GenBank/DDBJ databases">
        <title>Draft genome sequences of novel Actinobacteria.</title>
        <authorList>
            <person name="Sahin N."/>
            <person name="Ay H."/>
            <person name="Saygin H."/>
        </authorList>
    </citation>
    <scope>NUCLEOTIDE SEQUENCE [LARGE SCALE GENOMIC DNA]</scope>
    <source>
        <strain evidence="2 3">KC310</strain>
    </source>
</reference>
<feature type="chain" id="PRO_5020650204" evidence="1">
    <location>
        <begin position="33"/>
        <end position="144"/>
    </location>
</feature>
<name>A0A4R4VAV9_9ACTN</name>
<keyword evidence="3" id="KW-1185">Reference proteome</keyword>
<keyword evidence="1" id="KW-0732">Signal</keyword>
<accession>A0A4R4VAV9</accession>
<evidence type="ECO:0000256" key="1">
    <source>
        <dbReference type="SAM" id="SignalP"/>
    </source>
</evidence>
<dbReference type="RefSeq" id="WP_132600257.1">
    <property type="nucleotide sequence ID" value="NZ_SMKO01000123.1"/>
</dbReference>
<evidence type="ECO:0000313" key="3">
    <source>
        <dbReference type="Proteomes" id="UP000295258"/>
    </source>
</evidence>
<dbReference type="Proteomes" id="UP000295258">
    <property type="component" value="Unassembled WGS sequence"/>
</dbReference>
<protein>
    <submittedName>
        <fullName evidence="2">Uncharacterized protein</fullName>
    </submittedName>
</protein>
<organism evidence="2 3">
    <name type="scientific">Nonomuraea deserti</name>
    <dbReference type="NCBI Taxonomy" id="1848322"/>
    <lineage>
        <taxon>Bacteria</taxon>
        <taxon>Bacillati</taxon>
        <taxon>Actinomycetota</taxon>
        <taxon>Actinomycetes</taxon>
        <taxon>Streptosporangiales</taxon>
        <taxon>Streptosporangiaceae</taxon>
        <taxon>Nonomuraea</taxon>
    </lineage>
</organism>
<proteinExistence type="predicted"/>
<feature type="signal peptide" evidence="1">
    <location>
        <begin position="1"/>
        <end position="32"/>
    </location>
</feature>
<gene>
    <name evidence="2" type="ORF">E1292_33180</name>
</gene>
<dbReference type="EMBL" id="SMKO01000123">
    <property type="protein sequence ID" value="TDC99044.1"/>
    <property type="molecule type" value="Genomic_DNA"/>
</dbReference>
<evidence type="ECO:0000313" key="2">
    <source>
        <dbReference type="EMBL" id="TDC99044.1"/>
    </source>
</evidence>